<dbReference type="InterPro" id="IPR032812">
    <property type="entry name" value="SbsA_Ig"/>
</dbReference>
<evidence type="ECO:0000256" key="1">
    <source>
        <dbReference type="ARBA" id="ARBA00022729"/>
    </source>
</evidence>
<evidence type="ECO:0000259" key="3">
    <source>
        <dbReference type="Pfam" id="PF13205"/>
    </source>
</evidence>
<evidence type="ECO:0000313" key="4">
    <source>
        <dbReference type="EMBL" id="SVA12699.1"/>
    </source>
</evidence>
<keyword evidence="1" id="KW-0732">Signal</keyword>
<organism evidence="4">
    <name type="scientific">marine metagenome</name>
    <dbReference type="NCBI Taxonomy" id="408172"/>
    <lineage>
        <taxon>unclassified sequences</taxon>
        <taxon>metagenomes</taxon>
        <taxon>ecological metagenomes</taxon>
    </lineage>
</organism>
<feature type="domain" description="SbsA Ig-like" evidence="3">
    <location>
        <begin position="41"/>
        <end position="140"/>
    </location>
</feature>
<proteinExistence type="predicted"/>
<evidence type="ECO:0000256" key="2">
    <source>
        <dbReference type="SAM" id="Phobius"/>
    </source>
</evidence>
<dbReference type="PROSITE" id="PS51257">
    <property type="entry name" value="PROKAR_LIPOPROTEIN"/>
    <property type="match status" value="1"/>
</dbReference>
<keyword evidence="2" id="KW-0812">Transmembrane</keyword>
<accession>A0A381TAD2</accession>
<keyword evidence="2" id="KW-1133">Transmembrane helix</keyword>
<dbReference type="EMBL" id="UINC01004220">
    <property type="protein sequence ID" value="SVA12699.1"/>
    <property type="molecule type" value="Genomic_DNA"/>
</dbReference>
<protein>
    <recommendedName>
        <fullName evidence="3">SbsA Ig-like domain-containing protein</fullName>
    </recommendedName>
</protein>
<keyword evidence="2" id="KW-0472">Membrane</keyword>
<feature type="transmembrane region" description="Helical" evidence="2">
    <location>
        <begin position="12"/>
        <end position="34"/>
    </location>
</feature>
<gene>
    <name evidence="4" type="ORF">METZ01_LOCUS65553</name>
</gene>
<name>A0A381TAD2_9ZZZZ</name>
<reference evidence="4" key="1">
    <citation type="submission" date="2018-05" db="EMBL/GenBank/DDBJ databases">
        <authorList>
            <person name="Lanie J.A."/>
            <person name="Ng W.-L."/>
            <person name="Kazmierczak K.M."/>
            <person name="Andrzejewski T.M."/>
            <person name="Davidsen T.M."/>
            <person name="Wayne K.J."/>
            <person name="Tettelin H."/>
            <person name="Glass J.I."/>
            <person name="Rusch D."/>
            <person name="Podicherti R."/>
            <person name="Tsui H.-C.T."/>
            <person name="Winkler M.E."/>
        </authorList>
    </citation>
    <scope>NUCLEOTIDE SEQUENCE</scope>
</reference>
<sequence length="561" mass="64111">MRRKEFIIPNKTLFIYLIGYVLFFILLSCAAIRVPSGGPVDTIPPELIAVTPPSGTIQFSGGEIHLRFSEYMDESTVEHGFRVFPRLNEQLDIRFKGDELFLELPHDLAPNQTYVITAGRGLKDEHGVPLAEPVHMAYSTGSEIARGQISGQVFNENDIAVHLWRFNDKDIDSLFFTKPDYVTDVTDDDYYQFKYLSPGRYQILSIGNEGAGLPLDTKRMRYGLYWKDHLELGENDSLTEINMIVRKEPQPFRLVKGEWNSSRWGRLFFNRGLPTEKLEGKIILITEEGVSVPADFFHDPLDSKNLILTVLDSLEGKTIEIHLEYLSQKERVILDTSFIKTTMPETPDSSFLELVSPGSRVIVQPELGNKPPVSLIFSKPVQQGMVFQSIEFIQGDSDSVEFVTNYISPLKIDVATVNDWEPNQIYFLQLISNKEAGRMTFEDSLTNIHIQTEDFIGYGNLYGTVEFGEKSHLVVELKSLENPENKWTSVVNLESGFELVMIPEGHYFLMIFEDRDQDHNYTYGKAVPYSPSESFLMMPDTLEIRANWDIDLDKISFLRTF</sequence>
<dbReference type="Pfam" id="PF13205">
    <property type="entry name" value="Big_5"/>
    <property type="match status" value="1"/>
</dbReference>
<dbReference type="AlphaFoldDB" id="A0A381TAD2"/>